<keyword evidence="5 7" id="KW-1133">Transmembrane helix</keyword>
<dbReference type="Pfam" id="PF02163">
    <property type="entry name" value="Peptidase_M50"/>
    <property type="match status" value="1"/>
</dbReference>
<accession>A0A6M0H6Y1</accession>
<comment type="subcellular location">
    <subcellularLocation>
        <location evidence="2">Membrane</location>
        <topology evidence="2">Multi-pass membrane protein</topology>
    </subcellularLocation>
</comment>
<feature type="transmembrane region" description="Helical" evidence="7">
    <location>
        <begin position="154"/>
        <end position="175"/>
    </location>
</feature>
<evidence type="ECO:0000313" key="10">
    <source>
        <dbReference type="Proteomes" id="UP000481872"/>
    </source>
</evidence>
<comment type="cofactor">
    <cofactor evidence="1">
        <name>Zn(2+)</name>
        <dbReference type="ChEBI" id="CHEBI:29105"/>
    </cofactor>
</comment>
<evidence type="ECO:0000256" key="3">
    <source>
        <dbReference type="ARBA" id="ARBA00007931"/>
    </source>
</evidence>
<organism evidence="9 10">
    <name type="scientific">Clostridium senegalense</name>
    <dbReference type="NCBI Taxonomy" id="1465809"/>
    <lineage>
        <taxon>Bacteria</taxon>
        <taxon>Bacillati</taxon>
        <taxon>Bacillota</taxon>
        <taxon>Clostridia</taxon>
        <taxon>Eubacteriales</taxon>
        <taxon>Clostridiaceae</taxon>
        <taxon>Clostridium</taxon>
    </lineage>
</organism>
<proteinExistence type="inferred from homology"/>
<dbReference type="EMBL" id="JAAGPU010000032">
    <property type="protein sequence ID" value="NEU06054.1"/>
    <property type="molecule type" value="Genomic_DNA"/>
</dbReference>
<keyword evidence="4 7" id="KW-0812">Transmembrane</keyword>
<evidence type="ECO:0000256" key="2">
    <source>
        <dbReference type="ARBA" id="ARBA00004141"/>
    </source>
</evidence>
<keyword evidence="6 7" id="KW-0472">Membrane</keyword>
<evidence type="ECO:0000256" key="6">
    <source>
        <dbReference type="ARBA" id="ARBA00023136"/>
    </source>
</evidence>
<comment type="caution">
    <text evidence="9">The sequence shown here is derived from an EMBL/GenBank/DDBJ whole genome shotgun (WGS) entry which is preliminary data.</text>
</comment>
<dbReference type="AlphaFoldDB" id="A0A6M0H6Y1"/>
<feature type="transmembrane region" description="Helical" evidence="7">
    <location>
        <begin position="37"/>
        <end position="58"/>
    </location>
</feature>
<evidence type="ECO:0000256" key="5">
    <source>
        <dbReference type="ARBA" id="ARBA00022989"/>
    </source>
</evidence>
<evidence type="ECO:0000259" key="8">
    <source>
        <dbReference type="Pfam" id="PF02163"/>
    </source>
</evidence>
<evidence type="ECO:0000256" key="4">
    <source>
        <dbReference type="ARBA" id="ARBA00022692"/>
    </source>
</evidence>
<dbReference type="GO" id="GO:0016020">
    <property type="term" value="C:membrane"/>
    <property type="evidence" value="ECO:0007669"/>
    <property type="project" value="UniProtKB-SubCell"/>
</dbReference>
<comment type="similarity">
    <text evidence="3">Belongs to the peptidase M50B family.</text>
</comment>
<feature type="transmembrane region" description="Helical" evidence="7">
    <location>
        <begin position="12"/>
        <end position="31"/>
    </location>
</feature>
<dbReference type="GO" id="GO:0006508">
    <property type="term" value="P:proteolysis"/>
    <property type="evidence" value="ECO:0007669"/>
    <property type="project" value="InterPro"/>
</dbReference>
<gene>
    <name evidence="9" type="ORF">G3M99_14555</name>
</gene>
<evidence type="ECO:0000256" key="1">
    <source>
        <dbReference type="ARBA" id="ARBA00001947"/>
    </source>
</evidence>
<name>A0A6M0H6Y1_9CLOT</name>
<dbReference type="RefSeq" id="WP_199870616.1">
    <property type="nucleotide sequence ID" value="NZ_JAAGPU010000032.1"/>
</dbReference>
<dbReference type="Proteomes" id="UP000481872">
    <property type="component" value="Unassembled WGS sequence"/>
</dbReference>
<sequence length="365" mass="42158">MVKKRYETKIPIIIMTILFAIVGFFSGSKLSVFEIPIILRLCLVVIFTSISMIFNIIIHEIGHIVLGVISGYEFKELKVLSFTILKDDNGKLKIKKDTKLKGTAYGGQAVLNINSKNFHKNSMIKMFLGGGLFNLIFSIITLILIFIINNPYTNILFALNSVVGIMLFILNLVIYKSKYMLNDGYWIYSLVKDNEAVDLLLLEYLIKEGVEPNKLDDKYLNTNKEKASKYCSVALEYYRYLKAIHNLDMESGKEKIKTIIEFDSEYDITPLTGTMFTYTHDIFFYYAVIEDNIEKAKEYYDNNKSFIENSKAITKARALATYEAKINKDTEKAKLVFKEEFEKIKNNEDKGLITFEEEFTNKMLF</sequence>
<dbReference type="InterPro" id="IPR008915">
    <property type="entry name" value="Peptidase_M50"/>
</dbReference>
<feature type="domain" description="Peptidase M50" evidence="8">
    <location>
        <begin position="49"/>
        <end position="171"/>
    </location>
</feature>
<protein>
    <recommendedName>
        <fullName evidence="8">Peptidase M50 domain-containing protein</fullName>
    </recommendedName>
</protein>
<reference evidence="9 10" key="1">
    <citation type="submission" date="2020-02" db="EMBL/GenBank/DDBJ databases">
        <title>Genome assembly of a novel Clostridium senegalense strain.</title>
        <authorList>
            <person name="Gupta T.B."/>
            <person name="Jauregui R."/>
            <person name="Maclean P."/>
            <person name="Nawarathana A."/>
            <person name="Brightwell G."/>
        </authorList>
    </citation>
    <scope>NUCLEOTIDE SEQUENCE [LARGE SCALE GENOMIC DNA]</scope>
    <source>
        <strain evidence="9 10">AGRFS4</strain>
    </source>
</reference>
<evidence type="ECO:0000313" key="9">
    <source>
        <dbReference type="EMBL" id="NEU06054.1"/>
    </source>
</evidence>
<keyword evidence="10" id="KW-1185">Reference proteome</keyword>
<evidence type="ECO:0000256" key="7">
    <source>
        <dbReference type="SAM" id="Phobius"/>
    </source>
</evidence>
<feature type="transmembrane region" description="Helical" evidence="7">
    <location>
        <begin position="126"/>
        <end position="148"/>
    </location>
</feature>